<reference evidence="9" key="1">
    <citation type="journal article" date="2020" name="Stud. Mycol.">
        <title>101 Dothideomycetes genomes: a test case for predicting lifestyles and emergence of pathogens.</title>
        <authorList>
            <person name="Haridas S."/>
            <person name="Albert R."/>
            <person name="Binder M."/>
            <person name="Bloem J."/>
            <person name="Labutti K."/>
            <person name="Salamov A."/>
            <person name="Andreopoulos B."/>
            <person name="Baker S."/>
            <person name="Barry K."/>
            <person name="Bills G."/>
            <person name="Bluhm B."/>
            <person name="Cannon C."/>
            <person name="Castanera R."/>
            <person name="Culley D."/>
            <person name="Daum C."/>
            <person name="Ezra D."/>
            <person name="Gonzalez J."/>
            <person name="Henrissat B."/>
            <person name="Kuo A."/>
            <person name="Liang C."/>
            <person name="Lipzen A."/>
            <person name="Lutzoni F."/>
            <person name="Magnuson J."/>
            <person name="Mondo S."/>
            <person name="Nolan M."/>
            <person name="Ohm R."/>
            <person name="Pangilinan J."/>
            <person name="Park H.-J."/>
            <person name="Ramirez L."/>
            <person name="Alfaro M."/>
            <person name="Sun H."/>
            <person name="Tritt A."/>
            <person name="Yoshinaga Y."/>
            <person name="Zwiers L.-H."/>
            <person name="Turgeon B."/>
            <person name="Goodwin S."/>
            <person name="Spatafora J."/>
            <person name="Crous P."/>
            <person name="Grigoriev I."/>
        </authorList>
    </citation>
    <scope>NUCLEOTIDE SEQUENCE</scope>
    <source>
        <strain evidence="9">CBS 122368</strain>
    </source>
</reference>
<keyword evidence="6 8" id="KW-0408">Iron</keyword>
<protein>
    <submittedName>
        <fullName evidence="9">Cytochrome P450</fullName>
    </submittedName>
</protein>
<keyword evidence="10" id="KW-1185">Reference proteome</keyword>
<evidence type="ECO:0000256" key="1">
    <source>
        <dbReference type="ARBA" id="ARBA00001971"/>
    </source>
</evidence>
<dbReference type="InterPro" id="IPR036396">
    <property type="entry name" value="Cyt_P450_sf"/>
</dbReference>
<dbReference type="EMBL" id="ML987189">
    <property type="protein sequence ID" value="KAF2256920.1"/>
    <property type="molecule type" value="Genomic_DNA"/>
</dbReference>
<keyword evidence="5" id="KW-0560">Oxidoreductase</keyword>
<name>A0A6A6J4W9_9PLEO</name>
<dbReference type="GO" id="GO:0005506">
    <property type="term" value="F:iron ion binding"/>
    <property type="evidence" value="ECO:0007669"/>
    <property type="project" value="InterPro"/>
</dbReference>
<evidence type="ECO:0000256" key="5">
    <source>
        <dbReference type="ARBA" id="ARBA00023002"/>
    </source>
</evidence>
<dbReference type="PANTHER" id="PTHR24305">
    <property type="entry name" value="CYTOCHROME P450"/>
    <property type="match status" value="1"/>
</dbReference>
<accession>A0A6A6J4W9</accession>
<keyword evidence="4 8" id="KW-0479">Metal-binding</keyword>
<dbReference type="CDD" id="cd11051">
    <property type="entry name" value="CYP59-like"/>
    <property type="match status" value="1"/>
</dbReference>
<dbReference type="GO" id="GO:0020037">
    <property type="term" value="F:heme binding"/>
    <property type="evidence" value="ECO:0007669"/>
    <property type="project" value="InterPro"/>
</dbReference>
<feature type="binding site" description="axial binding residue" evidence="8">
    <location>
        <position position="470"/>
    </location>
    <ligand>
        <name>heme</name>
        <dbReference type="ChEBI" id="CHEBI:30413"/>
    </ligand>
    <ligandPart>
        <name>Fe</name>
        <dbReference type="ChEBI" id="CHEBI:18248"/>
    </ligandPart>
</feature>
<dbReference type="GO" id="GO:0016705">
    <property type="term" value="F:oxidoreductase activity, acting on paired donors, with incorporation or reduction of molecular oxygen"/>
    <property type="evidence" value="ECO:0007669"/>
    <property type="project" value="InterPro"/>
</dbReference>
<dbReference type="PANTHER" id="PTHR24305:SF107">
    <property type="entry name" value="P450, PUTATIVE (EUROFUNG)-RELATED"/>
    <property type="match status" value="1"/>
</dbReference>
<dbReference type="InterPro" id="IPR002401">
    <property type="entry name" value="Cyt_P450_E_grp-I"/>
</dbReference>
<dbReference type="GeneID" id="54581003"/>
<dbReference type="OrthoDB" id="10029320at2759"/>
<evidence type="ECO:0000256" key="2">
    <source>
        <dbReference type="ARBA" id="ARBA00005179"/>
    </source>
</evidence>
<keyword evidence="3 8" id="KW-0349">Heme</keyword>
<dbReference type="GO" id="GO:0004497">
    <property type="term" value="F:monooxygenase activity"/>
    <property type="evidence" value="ECO:0007669"/>
    <property type="project" value="UniProtKB-KW"/>
</dbReference>
<dbReference type="InterPro" id="IPR050121">
    <property type="entry name" value="Cytochrome_P450_monoxygenase"/>
</dbReference>
<evidence type="ECO:0000313" key="10">
    <source>
        <dbReference type="Proteomes" id="UP000800094"/>
    </source>
</evidence>
<sequence length="543" mass="61030">MAASNLPSMLLVLVCTALVWFCWRLYRHRSWINRLRKEGMPMPAWSWLSGHIFLLYSCARRLPPLANINLVFPEIAAGFAADEMFLLDIWPLSEAMLVVFNPEAAVHVCQKLNLPKVKTNEEMIRPITGGLTLLSMNGEDWRKWRALFNPGFSTGVMTEQLPPVVDAVARFCETLKECAGKGVLCLDELTTRLTFEVIMKVTLDADIGEDYDHHVFVRAMGNIVKWHSFWDPLILLNPLRPFVQWYNGHVVDSWVRKELQKRFQILQQERPSPSPAKGRAKSVMDLAIEADISAQSGAPSQRLDAAFLETAIHQIRLFLFAGNDTTSSTIVFAYHLLSKNPSILAQLREEHDAVFGTDPSRAAAQLKQDASLLSKCRYTHAVIKETLRLYPPAATMRIGTPGSSVRTRRGTTLPVAGLTLLISHHTIHRVPSAWLQPNAFLPERWLVGPEHALYPAPGAYRPFEIGPRNCIGQTLSLNEIKVVLIMTARSFEIRPAYEEYDVLKGRKGGGRGVTAYRGDRAYQTERAGAHPSEGYPCRVSLRD</sequence>
<organism evidence="9 10">
    <name type="scientific">Trematosphaeria pertusa</name>
    <dbReference type="NCBI Taxonomy" id="390896"/>
    <lineage>
        <taxon>Eukaryota</taxon>
        <taxon>Fungi</taxon>
        <taxon>Dikarya</taxon>
        <taxon>Ascomycota</taxon>
        <taxon>Pezizomycotina</taxon>
        <taxon>Dothideomycetes</taxon>
        <taxon>Pleosporomycetidae</taxon>
        <taxon>Pleosporales</taxon>
        <taxon>Massarineae</taxon>
        <taxon>Trematosphaeriaceae</taxon>
        <taxon>Trematosphaeria</taxon>
    </lineage>
</organism>
<dbReference type="InterPro" id="IPR001128">
    <property type="entry name" value="Cyt_P450"/>
</dbReference>
<evidence type="ECO:0000256" key="6">
    <source>
        <dbReference type="ARBA" id="ARBA00023004"/>
    </source>
</evidence>
<dbReference type="RefSeq" id="XP_033691924.1">
    <property type="nucleotide sequence ID" value="XM_033827673.1"/>
</dbReference>
<comment type="cofactor">
    <cofactor evidence="1 8">
        <name>heme</name>
        <dbReference type="ChEBI" id="CHEBI:30413"/>
    </cofactor>
</comment>
<evidence type="ECO:0000256" key="8">
    <source>
        <dbReference type="PIRSR" id="PIRSR602401-1"/>
    </source>
</evidence>
<dbReference type="PRINTS" id="PR00463">
    <property type="entry name" value="EP450I"/>
</dbReference>
<dbReference type="Pfam" id="PF00067">
    <property type="entry name" value="p450"/>
    <property type="match status" value="1"/>
</dbReference>
<dbReference type="Gene3D" id="1.10.630.10">
    <property type="entry name" value="Cytochrome P450"/>
    <property type="match status" value="1"/>
</dbReference>
<dbReference type="AlphaFoldDB" id="A0A6A6J4W9"/>
<comment type="pathway">
    <text evidence="2">Secondary metabolite biosynthesis.</text>
</comment>
<evidence type="ECO:0000256" key="7">
    <source>
        <dbReference type="ARBA" id="ARBA00023033"/>
    </source>
</evidence>
<proteinExistence type="predicted"/>
<dbReference type="SUPFAM" id="SSF48264">
    <property type="entry name" value="Cytochrome P450"/>
    <property type="match status" value="1"/>
</dbReference>
<evidence type="ECO:0000256" key="3">
    <source>
        <dbReference type="ARBA" id="ARBA00022617"/>
    </source>
</evidence>
<evidence type="ECO:0000256" key="4">
    <source>
        <dbReference type="ARBA" id="ARBA00022723"/>
    </source>
</evidence>
<evidence type="ECO:0000313" key="9">
    <source>
        <dbReference type="EMBL" id="KAF2256920.1"/>
    </source>
</evidence>
<dbReference type="Proteomes" id="UP000800094">
    <property type="component" value="Unassembled WGS sequence"/>
</dbReference>
<gene>
    <name evidence="9" type="ORF">BU26DRAFT_513661</name>
</gene>
<dbReference type="PRINTS" id="PR00385">
    <property type="entry name" value="P450"/>
</dbReference>
<keyword evidence="7" id="KW-0503">Monooxygenase</keyword>